<evidence type="ECO:0000313" key="2">
    <source>
        <dbReference type="EMBL" id="WPH01666.1"/>
    </source>
</evidence>
<reference evidence="2 3" key="1">
    <citation type="submission" date="2023-11" db="EMBL/GenBank/DDBJ databases">
        <title>An acidophilic fungus is an integral part of prey digestion in a carnivorous sundew plant.</title>
        <authorList>
            <person name="Tsai I.J."/>
        </authorList>
    </citation>
    <scope>NUCLEOTIDE SEQUENCE [LARGE SCALE GENOMIC DNA]</scope>
    <source>
        <strain evidence="2">169a</strain>
    </source>
</reference>
<evidence type="ECO:0000256" key="1">
    <source>
        <dbReference type="SAM" id="SignalP"/>
    </source>
</evidence>
<sequence length="144" mass="15306">MKIAIAILALAAATVADEVVYLVNCQHYTANPNQPFTPIGSAMNYYADISQSQNGQSPDASSNYLTSGSYVQWEGAECDGYFPSSGVTFKSHIQGNGASLATGAYAGSGNNGSPFNFYKDNGRSLWSTAEGGVDCHSIYYCRKN</sequence>
<feature type="chain" id="PRO_5042861888" evidence="1">
    <location>
        <begin position="17"/>
        <end position="144"/>
    </location>
</feature>
<dbReference type="AlphaFoldDB" id="A0AAQ3RA84"/>
<dbReference type="EMBL" id="CP138585">
    <property type="protein sequence ID" value="WPH01666.1"/>
    <property type="molecule type" value="Genomic_DNA"/>
</dbReference>
<gene>
    <name evidence="2" type="ORF">R9X50_00451600</name>
</gene>
<evidence type="ECO:0000313" key="3">
    <source>
        <dbReference type="Proteomes" id="UP001303373"/>
    </source>
</evidence>
<keyword evidence="3" id="KW-1185">Reference proteome</keyword>
<accession>A0AAQ3RA84</accession>
<keyword evidence="1" id="KW-0732">Signal</keyword>
<protein>
    <submittedName>
        <fullName evidence="2">Uncharacterized protein</fullName>
    </submittedName>
</protein>
<name>A0AAQ3RA84_9PEZI</name>
<proteinExistence type="predicted"/>
<organism evidence="2 3">
    <name type="scientific">Acrodontium crateriforme</name>
    <dbReference type="NCBI Taxonomy" id="150365"/>
    <lineage>
        <taxon>Eukaryota</taxon>
        <taxon>Fungi</taxon>
        <taxon>Dikarya</taxon>
        <taxon>Ascomycota</taxon>
        <taxon>Pezizomycotina</taxon>
        <taxon>Dothideomycetes</taxon>
        <taxon>Dothideomycetidae</taxon>
        <taxon>Mycosphaerellales</taxon>
        <taxon>Teratosphaeriaceae</taxon>
        <taxon>Acrodontium</taxon>
    </lineage>
</organism>
<feature type="signal peptide" evidence="1">
    <location>
        <begin position="1"/>
        <end position="16"/>
    </location>
</feature>
<dbReference type="Proteomes" id="UP001303373">
    <property type="component" value="Chromosome 6"/>
</dbReference>